<dbReference type="Pfam" id="PF01025">
    <property type="entry name" value="GrpE"/>
    <property type="match status" value="1"/>
</dbReference>
<dbReference type="CDD" id="cd00446">
    <property type="entry name" value="GrpE"/>
    <property type="match status" value="1"/>
</dbReference>
<evidence type="ECO:0000256" key="5">
    <source>
        <dbReference type="ARBA" id="ARBA00023016"/>
    </source>
</evidence>
<keyword evidence="5" id="KW-0346">Stress response</keyword>
<dbReference type="FunFam" id="2.30.22.10:FF:000001">
    <property type="entry name" value="Protein GrpE"/>
    <property type="match status" value="1"/>
</dbReference>
<keyword evidence="6 7" id="KW-0143">Chaperone</keyword>
<evidence type="ECO:0000256" key="4">
    <source>
        <dbReference type="ARBA" id="ARBA00022490"/>
    </source>
</evidence>
<dbReference type="PANTHER" id="PTHR21237">
    <property type="entry name" value="GRPE PROTEIN"/>
    <property type="match status" value="1"/>
</dbReference>
<protein>
    <recommendedName>
        <fullName evidence="7">GrpE protein homolog</fullName>
    </recommendedName>
</protein>
<dbReference type="PROSITE" id="PS01071">
    <property type="entry name" value="GRPE"/>
    <property type="match status" value="1"/>
</dbReference>
<dbReference type="PANTHER" id="PTHR21237:SF40">
    <property type="entry name" value="CELL CYCLE AND APOPTOSIS REGULATOR PROTEIN 2"/>
    <property type="match status" value="1"/>
</dbReference>
<evidence type="ECO:0000256" key="2">
    <source>
        <dbReference type="ARBA" id="ARBA00009054"/>
    </source>
</evidence>
<dbReference type="AlphaFoldDB" id="A0ABD3DHS0"/>
<gene>
    <name evidence="10" type="ORF">CASFOL_012613</name>
</gene>
<dbReference type="GO" id="GO:0005759">
    <property type="term" value="C:mitochondrial matrix"/>
    <property type="evidence" value="ECO:0007669"/>
    <property type="project" value="UniProtKB-SubCell"/>
</dbReference>
<evidence type="ECO:0000313" key="11">
    <source>
        <dbReference type="Proteomes" id="UP001632038"/>
    </source>
</evidence>
<dbReference type="InterPro" id="IPR009012">
    <property type="entry name" value="GrpE_head"/>
</dbReference>
<dbReference type="SUPFAM" id="SSF51064">
    <property type="entry name" value="Head domain of nucleotide exchange factor GrpE"/>
    <property type="match status" value="1"/>
</dbReference>
<dbReference type="Proteomes" id="UP001632038">
    <property type="component" value="Unassembled WGS sequence"/>
</dbReference>
<comment type="similarity">
    <text evidence="2 8">Belongs to the GrpE family.</text>
</comment>
<keyword evidence="4" id="KW-0963">Cytoplasm</keyword>
<dbReference type="Gene3D" id="3.90.20.20">
    <property type="match status" value="1"/>
</dbReference>
<sequence>MAASSSLSGTFSLYTPLSFSRSSSRPTSYLSPQYTSTQQFNIIPRKPFSKIPFSSYPVSNTFGNSRNINDVYRIEKRSSIKPSVSSWQENQPQQDNNEEGYGSVEFNSPQSPSDKKFKSSLKPIIQAYKEAILYGDAKTMYEVEDIIYMLEKEKNELDNKLLALSVESSSGKEKYLRVQADFDNYRKRVEKERLNVRNDAKGEVIESLLPMVDSFEKAKQHLKIETEMEKKIDTSYQGIYKQFVEIMRSLRVSAVPTVGKPFDPMMHEAIAREESNEFKEGIIIQEFRRGFYLGERLLRPAMVKVSAGPGKKKPSPVPEIAGVDNIL</sequence>
<organism evidence="10 11">
    <name type="scientific">Castilleja foliolosa</name>
    <dbReference type="NCBI Taxonomy" id="1961234"/>
    <lineage>
        <taxon>Eukaryota</taxon>
        <taxon>Viridiplantae</taxon>
        <taxon>Streptophyta</taxon>
        <taxon>Embryophyta</taxon>
        <taxon>Tracheophyta</taxon>
        <taxon>Spermatophyta</taxon>
        <taxon>Magnoliopsida</taxon>
        <taxon>eudicotyledons</taxon>
        <taxon>Gunneridae</taxon>
        <taxon>Pentapetalae</taxon>
        <taxon>asterids</taxon>
        <taxon>lamiids</taxon>
        <taxon>Lamiales</taxon>
        <taxon>Orobanchaceae</taxon>
        <taxon>Pedicularideae</taxon>
        <taxon>Castillejinae</taxon>
        <taxon>Castilleja</taxon>
    </lineage>
</organism>
<evidence type="ECO:0000256" key="3">
    <source>
        <dbReference type="ARBA" id="ARBA00011738"/>
    </source>
</evidence>
<comment type="subcellular location">
    <subcellularLocation>
        <location evidence="1">Cytoplasm</location>
    </subcellularLocation>
    <subcellularLocation>
        <location evidence="7">Mitochondrion matrix</location>
    </subcellularLocation>
</comment>
<dbReference type="InterPro" id="IPR000740">
    <property type="entry name" value="GrpE"/>
</dbReference>
<evidence type="ECO:0000256" key="8">
    <source>
        <dbReference type="RuleBase" id="RU004478"/>
    </source>
</evidence>
<dbReference type="HAMAP" id="MF_01151">
    <property type="entry name" value="GrpE"/>
    <property type="match status" value="1"/>
</dbReference>
<comment type="subunit">
    <text evidence="3">Homodimer.</text>
</comment>
<name>A0ABD3DHS0_9LAMI</name>
<keyword evidence="11" id="KW-1185">Reference proteome</keyword>
<reference evidence="11" key="1">
    <citation type="journal article" date="2024" name="IScience">
        <title>Strigolactones Initiate the Formation of Haustorium-like Structures in Castilleja.</title>
        <authorList>
            <person name="Buerger M."/>
            <person name="Peterson D."/>
            <person name="Chory J."/>
        </authorList>
    </citation>
    <scope>NUCLEOTIDE SEQUENCE [LARGE SCALE GENOMIC DNA]</scope>
</reference>
<comment type="caution">
    <text evidence="10">The sequence shown here is derived from an EMBL/GenBank/DDBJ whole genome shotgun (WGS) entry which is preliminary data.</text>
</comment>
<keyword evidence="7" id="KW-0496">Mitochondrion</keyword>
<evidence type="ECO:0000256" key="6">
    <source>
        <dbReference type="ARBA" id="ARBA00023186"/>
    </source>
</evidence>
<dbReference type="Gene3D" id="2.30.22.10">
    <property type="entry name" value="Head domain of nucleotide exchange factor GrpE"/>
    <property type="match status" value="1"/>
</dbReference>
<accession>A0ABD3DHS0</accession>
<feature type="region of interest" description="Disordered" evidence="9">
    <location>
        <begin position="82"/>
        <end position="117"/>
    </location>
</feature>
<dbReference type="SUPFAM" id="SSF58014">
    <property type="entry name" value="Coiled-coil domain of nucleotide exchange factor GrpE"/>
    <property type="match status" value="1"/>
</dbReference>
<evidence type="ECO:0000256" key="1">
    <source>
        <dbReference type="ARBA" id="ARBA00004496"/>
    </source>
</evidence>
<evidence type="ECO:0000256" key="9">
    <source>
        <dbReference type="SAM" id="MobiDB-lite"/>
    </source>
</evidence>
<evidence type="ECO:0000256" key="7">
    <source>
        <dbReference type="RuleBase" id="RU000640"/>
    </source>
</evidence>
<proteinExistence type="inferred from homology"/>
<dbReference type="PRINTS" id="PR00773">
    <property type="entry name" value="GRPEPROTEIN"/>
</dbReference>
<comment type="function">
    <text evidence="7">Essential component of the PAM complex, a complex required for the translocation of transit peptide-containing proteins from the inner membrane into the mitochondrial matrix in an ATP-dependent manner.</text>
</comment>
<dbReference type="InterPro" id="IPR013805">
    <property type="entry name" value="GrpE_CC"/>
</dbReference>
<evidence type="ECO:0000313" key="10">
    <source>
        <dbReference type="EMBL" id="KAL3641798.1"/>
    </source>
</evidence>
<dbReference type="NCBIfam" id="NF010741">
    <property type="entry name" value="PRK14143.1"/>
    <property type="match status" value="1"/>
</dbReference>
<dbReference type="EMBL" id="JAVIJP010000016">
    <property type="protein sequence ID" value="KAL3641798.1"/>
    <property type="molecule type" value="Genomic_DNA"/>
</dbReference>